<gene>
    <name evidence="1" type="ORF">BLTE_22210</name>
</gene>
<protein>
    <submittedName>
        <fullName evidence="1">Tail protein</fullName>
    </submittedName>
</protein>
<dbReference type="EMBL" id="AP018907">
    <property type="protein sequence ID" value="BBF93536.1"/>
    <property type="molecule type" value="Genomic_DNA"/>
</dbReference>
<dbReference type="OrthoDB" id="8448547at2"/>
<sequence length="187" mass="18548">MDDDDFAAADLREATATLSDARNEMADLSAAARSFGSAISTAMKAATTEGKAFDDVLKTLGLRLLKIGADAAGKLIAANLAGLTHGAFAASGAGEVTAFAKGGVVGAPSLFAMPAGLGLMGESGAEAIVPLARGADGRLGVRTDTNGAAPASVVVNVTTADAASFRRSEAQIASLLARAVARGQRTL</sequence>
<organism evidence="1 2">
    <name type="scientific">Blastochloris tepida</name>
    <dbReference type="NCBI Taxonomy" id="2233851"/>
    <lineage>
        <taxon>Bacteria</taxon>
        <taxon>Pseudomonadati</taxon>
        <taxon>Pseudomonadota</taxon>
        <taxon>Alphaproteobacteria</taxon>
        <taxon>Hyphomicrobiales</taxon>
        <taxon>Blastochloridaceae</taxon>
        <taxon>Blastochloris</taxon>
    </lineage>
</organism>
<evidence type="ECO:0000313" key="2">
    <source>
        <dbReference type="Proteomes" id="UP000266934"/>
    </source>
</evidence>
<dbReference type="RefSeq" id="WP_126400469.1">
    <property type="nucleotide sequence ID" value="NZ_AP018907.1"/>
</dbReference>
<name>A0A348G1V3_9HYPH</name>
<proteinExistence type="predicted"/>
<dbReference type="KEGG" id="blag:BLTE_22210"/>
<dbReference type="Proteomes" id="UP000266934">
    <property type="component" value="Chromosome"/>
</dbReference>
<reference evidence="1 2" key="1">
    <citation type="submission" date="2018-08" db="EMBL/GenBank/DDBJ databases">
        <title>Complete genome sequencing of Blastochloris tepida GI.</title>
        <authorList>
            <person name="Tsukatani Y."/>
            <person name="Mori H."/>
        </authorList>
    </citation>
    <scope>NUCLEOTIDE SEQUENCE [LARGE SCALE GENOMIC DNA]</scope>
    <source>
        <strain evidence="1 2">GI</strain>
    </source>
</reference>
<evidence type="ECO:0000313" key="1">
    <source>
        <dbReference type="EMBL" id="BBF93536.1"/>
    </source>
</evidence>
<dbReference type="AlphaFoldDB" id="A0A348G1V3"/>
<keyword evidence="2" id="KW-1185">Reference proteome</keyword>
<accession>A0A348G1V3</accession>